<proteinExistence type="predicted"/>
<dbReference type="EMBL" id="LXQA010232356">
    <property type="protein sequence ID" value="MCI36284.1"/>
    <property type="molecule type" value="Genomic_DNA"/>
</dbReference>
<accession>A0A392RJT0</accession>
<protein>
    <submittedName>
        <fullName evidence="1">Uncharacterized protein</fullName>
    </submittedName>
</protein>
<reference evidence="1 2" key="1">
    <citation type="journal article" date="2018" name="Front. Plant Sci.">
        <title>Red Clover (Trifolium pratense) and Zigzag Clover (T. medium) - A Picture of Genomic Similarities and Differences.</title>
        <authorList>
            <person name="Dluhosova J."/>
            <person name="Istvanek J."/>
            <person name="Nedelnik J."/>
            <person name="Repkova J."/>
        </authorList>
    </citation>
    <scope>NUCLEOTIDE SEQUENCE [LARGE SCALE GENOMIC DNA]</scope>
    <source>
        <strain evidence="2">cv. 10/8</strain>
        <tissue evidence="1">Leaf</tissue>
    </source>
</reference>
<evidence type="ECO:0000313" key="1">
    <source>
        <dbReference type="EMBL" id="MCI36284.1"/>
    </source>
</evidence>
<sequence>LLFFHSLDRSWLPLVLQIFLRPPEWFAYCQSSGSTATAGHTHNSSVCYSEVRLCK</sequence>
<dbReference type="Proteomes" id="UP000265520">
    <property type="component" value="Unassembled WGS sequence"/>
</dbReference>
<evidence type="ECO:0000313" key="2">
    <source>
        <dbReference type="Proteomes" id="UP000265520"/>
    </source>
</evidence>
<organism evidence="1 2">
    <name type="scientific">Trifolium medium</name>
    <dbReference type="NCBI Taxonomy" id="97028"/>
    <lineage>
        <taxon>Eukaryota</taxon>
        <taxon>Viridiplantae</taxon>
        <taxon>Streptophyta</taxon>
        <taxon>Embryophyta</taxon>
        <taxon>Tracheophyta</taxon>
        <taxon>Spermatophyta</taxon>
        <taxon>Magnoliopsida</taxon>
        <taxon>eudicotyledons</taxon>
        <taxon>Gunneridae</taxon>
        <taxon>Pentapetalae</taxon>
        <taxon>rosids</taxon>
        <taxon>fabids</taxon>
        <taxon>Fabales</taxon>
        <taxon>Fabaceae</taxon>
        <taxon>Papilionoideae</taxon>
        <taxon>50 kb inversion clade</taxon>
        <taxon>NPAAA clade</taxon>
        <taxon>Hologalegina</taxon>
        <taxon>IRL clade</taxon>
        <taxon>Trifolieae</taxon>
        <taxon>Trifolium</taxon>
    </lineage>
</organism>
<dbReference type="AlphaFoldDB" id="A0A392RJT0"/>
<comment type="caution">
    <text evidence="1">The sequence shown here is derived from an EMBL/GenBank/DDBJ whole genome shotgun (WGS) entry which is preliminary data.</text>
</comment>
<feature type="non-terminal residue" evidence="1">
    <location>
        <position position="1"/>
    </location>
</feature>
<keyword evidence="2" id="KW-1185">Reference proteome</keyword>
<name>A0A392RJT0_9FABA</name>